<keyword evidence="2" id="KW-0812">Transmembrane</keyword>
<dbReference type="RefSeq" id="WP_322466040.1">
    <property type="nucleotide sequence ID" value="NZ_JAXOJX010000023.1"/>
</dbReference>
<feature type="compositionally biased region" description="Basic residues" evidence="1">
    <location>
        <begin position="1"/>
        <end position="17"/>
    </location>
</feature>
<name>A0ABU5IFD7_9BURK</name>
<gene>
    <name evidence="3" type="ORF">SM757_14795</name>
</gene>
<feature type="transmembrane region" description="Helical" evidence="2">
    <location>
        <begin position="161"/>
        <end position="182"/>
    </location>
</feature>
<accession>A0ABU5IFD7</accession>
<dbReference type="EMBL" id="JAXOJX010000023">
    <property type="protein sequence ID" value="MDZ5457844.1"/>
    <property type="molecule type" value="Genomic_DNA"/>
</dbReference>
<protein>
    <submittedName>
        <fullName evidence="3">DUF4405 domain-containing protein</fullName>
    </submittedName>
</protein>
<feature type="region of interest" description="Disordered" evidence="1">
    <location>
        <begin position="1"/>
        <end position="20"/>
    </location>
</feature>
<dbReference type="Proteomes" id="UP001293718">
    <property type="component" value="Unassembled WGS sequence"/>
</dbReference>
<keyword evidence="4" id="KW-1185">Reference proteome</keyword>
<feature type="transmembrane region" description="Helical" evidence="2">
    <location>
        <begin position="133"/>
        <end position="155"/>
    </location>
</feature>
<keyword evidence="2" id="KW-0472">Membrane</keyword>
<evidence type="ECO:0000313" key="4">
    <source>
        <dbReference type="Proteomes" id="UP001293718"/>
    </source>
</evidence>
<reference evidence="3 4" key="1">
    <citation type="submission" date="2023-11" db="EMBL/GenBank/DDBJ databases">
        <title>Draft genome of Azohydromonas lata strain H1 (DSM1123), a polyhydroxyalkanoate producer.</title>
        <authorList>
            <person name="Traversa D."/>
            <person name="D'Addabbo P."/>
            <person name="Pazzani C."/>
            <person name="Manzari C."/>
            <person name="Chiara M."/>
            <person name="Scrascia M."/>
        </authorList>
    </citation>
    <scope>NUCLEOTIDE SEQUENCE [LARGE SCALE GENOMIC DNA]</scope>
    <source>
        <strain evidence="3 4">H1</strain>
    </source>
</reference>
<evidence type="ECO:0000256" key="2">
    <source>
        <dbReference type="SAM" id="Phobius"/>
    </source>
</evidence>
<feature type="transmembrane region" description="Helical" evidence="2">
    <location>
        <begin position="56"/>
        <end position="79"/>
    </location>
</feature>
<feature type="transmembrane region" description="Helical" evidence="2">
    <location>
        <begin position="99"/>
        <end position="121"/>
    </location>
</feature>
<evidence type="ECO:0000313" key="3">
    <source>
        <dbReference type="EMBL" id="MDZ5457844.1"/>
    </source>
</evidence>
<comment type="caution">
    <text evidence="3">The sequence shown here is derived from an EMBL/GenBank/DDBJ whole genome shotgun (WGS) entry which is preliminary data.</text>
</comment>
<sequence length="192" mass="20013">MGPSKPLKHSPPPHRPHGAGGVIDLALAKHATARHAAAAAGAARAPTLTVARWQRLLLLATAALLLASGAAWLAVHYLLGAGAGELPHPAEPWLMRLHGAGAFAALFAGGAMAGAHVQAGWRVSARLGRQRGSGIALVSLLSLTVLSAYLLYYFAPEAWRGLMGWIHAGLGAALAGTGLWHARRRLLSWRKP</sequence>
<evidence type="ECO:0000256" key="1">
    <source>
        <dbReference type="SAM" id="MobiDB-lite"/>
    </source>
</evidence>
<proteinExistence type="predicted"/>
<keyword evidence="2" id="KW-1133">Transmembrane helix</keyword>
<organism evidence="3 4">
    <name type="scientific">Azohydromonas lata</name>
    <dbReference type="NCBI Taxonomy" id="45677"/>
    <lineage>
        <taxon>Bacteria</taxon>
        <taxon>Pseudomonadati</taxon>
        <taxon>Pseudomonadota</taxon>
        <taxon>Betaproteobacteria</taxon>
        <taxon>Burkholderiales</taxon>
        <taxon>Sphaerotilaceae</taxon>
        <taxon>Azohydromonas</taxon>
    </lineage>
</organism>